<dbReference type="RefSeq" id="WP_073488366.1">
    <property type="nucleotide sequence ID" value="NZ_FQVN01000010.1"/>
</dbReference>
<dbReference type="InterPro" id="IPR036388">
    <property type="entry name" value="WH-like_DNA-bd_sf"/>
</dbReference>
<gene>
    <name evidence="2" type="ORF">SAMN05444320_11080</name>
</gene>
<feature type="domain" description="Transcription regulator PadR N-terminal" evidence="1">
    <location>
        <begin position="8"/>
        <end position="84"/>
    </location>
</feature>
<dbReference type="STRING" id="2017.SAMN05444320_11080"/>
<dbReference type="InterPro" id="IPR005149">
    <property type="entry name" value="Tscrpt_reg_PadR_N"/>
</dbReference>
<dbReference type="Gene3D" id="1.10.10.10">
    <property type="entry name" value="Winged helix-like DNA-binding domain superfamily/Winged helix DNA-binding domain"/>
    <property type="match status" value="1"/>
</dbReference>
<dbReference type="InterPro" id="IPR036390">
    <property type="entry name" value="WH_DNA-bd_sf"/>
</dbReference>
<accession>A0A1M5KY35</accession>
<organism evidence="2 3">
    <name type="scientific">Streptoalloteichus hindustanus</name>
    <dbReference type="NCBI Taxonomy" id="2017"/>
    <lineage>
        <taxon>Bacteria</taxon>
        <taxon>Bacillati</taxon>
        <taxon>Actinomycetota</taxon>
        <taxon>Actinomycetes</taxon>
        <taxon>Pseudonocardiales</taxon>
        <taxon>Pseudonocardiaceae</taxon>
        <taxon>Streptoalloteichus</taxon>
    </lineage>
</organism>
<dbReference type="Proteomes" id="UP000184501">
    <property type="component" value="Unassembled WGS sequence"/>
</dbReference>
<sequence>MSATRLLVLGVVRMAGRAHGYQVRRELLTWGADSWANTKPGSIYHALRKATRDGLLAADEPEAGEGGPERTVYRLTDDGETEFQLLLRRALSEAGDGYALSAGLSMLPALRREDAVTLLTLRVDQLRASLARLTSWSVTDVGKPEHVREHVLLWTAQVNAEVEWALGLVDRLRAGDYRMAGEDEDRDGEA</sequence>
<dbReference type="InterPro" id="IPR052509">
    <property type="entry name" value="Metal_resp_DNA-bind_regulator"/>
</dbReference>
<dbReference type="PANTHER" id="PTHR33169">
    <property type="entry name" value="PADR-FAMILY TRANSCRIPTIONAL REGULATOR"/>
    <property type="match status" value="1"/>
</dbReference>
<proteinExistence type="predicted"/>
<dbReference type="PANTHER" id="PTHR33169:SF14">
    <property type="entry name" value="TRANSCRIPTIONAL REGULATOR RV3488"/>
    <property type="match status" value="1"/>
</dbReference>
<evidence type="ECO:0000313" key="2">
    <source>
        <dbReference type="EMBL" id="SHG57083.1"/>
    </source>
</evidence>
<evidence type="ECO:0000259" key="1">
    <source>
        <dbReference type="Pfam" id="PF03551"/>
    </source>
</evidence>
<keyword evidence="3" id="KW-1185">Reference proteome</keyword>
<name>A0A1M5KY35_STRHI</name>
<dbReference type="AlphaFoldDB" id="A0A1M5KY35"/>
<dbReference type="SUPFAM" id="SSF46785">
    <property type="entry name" value="Winged helix' DNA-binding domain"/>
    <property type="match status" value="1"/>
</dbReference>
<evidence type="ECO:0000313" key="3">
    <source>
        <dbReference type="Proteomes" id="UP000184501"/>
    </source>
</evidence>
<protein>
    <submittedName>
        <fullName evidence="2">Transcriptional regulator, PadR family</fullName>
    </submittedName>
</protein>
<dbReference type="OrthoDB" id="8443918at2"/>
<dbReference type="EMBL" id="FQVN01000010">
    <property type="protein sequence ID" value="SHG57083.1"/>
    <property type="molecule type" value="Genomic_DNA"/>
</dbReference>
<dbReference type="Pfam" id="PF03551">
    <property type="entry name" value="PadR"/>
    <property type="match status" value="1"/>
</dbReference>
<reference evidence="2 3" key="1">
    <citation type="submission" date="2016-11" db="EMBL/GenBank/DDBJ databases">
        <authorList>
            <person name="Jaros S."/>
            <person name="Januszkiewicz K."/>
            <person name="Wedrychowicz H."/>
        </authorList>
    </citation>
    <scope>NUCLEOTIDE SEQUENCE [LARGE SCALE GENOMIC DNA]</scope>
    <source>
        <strain evidence="2 3">DSM 44523</strain>
    </source>
</reference>